<dbReference type="EMBL" id="QZEZ01000014">
    <property type="protein sequence ID" value="RJK92531.1"/>
    <property type="molecule type" value="Genomic_DNA"/>
</dbReference>
<evidence type="ECO:0000313" key="2">
    <source>
        <dbReference type="EMBL" id="RJK92531.1"/>
    </source>
</evidence>
<protein>
    <submittedName>
        <fullName evidence="2">Uncharacterized protein</fullName>
    </submittedName>
</protein>
<keyword evidence="3" id="KW-1185">Reference proteome</keyword>
<accession>A0A3A3YS84</accession>
<feature type="compositionally biased region" description="Pro residues" evidence="1">
    <location>
        <begin position="550"/>
        <end position="562"/>
    </location>
</feature>
<evidence type="ECO:0000313" key="3">
    <source>
        <dbReference type="Proteomes" id="UP000265614"/>
    </source>
</evidence>
<sequence length="948" mass="100682">MTVPASFPQGRRSTPTSGDGVAPLCRALDALLFAPAGWFAIDAGNRKVPGVTPGTLEQALALVGRGAVATVVGQLRPGVVGVDVDAAGALGDTAAEALRDWCAARGLWHLLRPSGGGPGRWHLFVVPGVHDGALRAHVDALRRELRLGSRLLDVRTQLRPLSAPHRRTGAPGASCAPASLLLDEVLADLRRVLEPLPERVRVRREEASSSGPSRPTGPGGLGQPAGLSAGAAAGVPRQRGTGGAAGAGGPGSALTPLPRPRRNLPAAWAAYLERGRAAAARLDPGLDRDPSTRSQVELEATWALVLAGYTEPEAWAAITAAHPSAFAKARARGRRWWWTVWNRCVLDADGWLRDRRATAASSSTGSAGTAGGAGVTGGTGVTVADRPARPGAAGAAGGLLEATQRVRAALEAVWRSWPVRTRHTDVEVLTTVLERMDRVGSCAVPIPQRDLVLDCAVASRTTVRAALARLQGAGLLQVVPTYQLGTTDTAHTLALPEQFAHRQHLIDAHQPDRTTHEAAHGTSQTSQASLEKPQEQPRGSAVSLTGPSRCQPPLPAGCVPPAPPASPRLPLPLRRGLGLPTCSVLRHLPPPKTEQHTQAGSQVGTEAGTSGVHRLTSLAELAYVAGLLEPGQHGPTARQLRTLREHLRTLAAHGLATVDEHGNWHAVPWPAVDASDVVDAGDIRDIVGSADAPDTADCPDSAGLPVRGTEPAVLSDRAALLDRVQEPGQDRDAAVREQIAAERAAFRDRLDPQRRRARWQQQREAALARAAKAARARQKAWWSTLEPAERQRRRTALAEAFNALSPADQARRKQQLAEARAAAGEHEATRYTDWLNHLSPTDLTNRSTTRAAAYARRSAHEQQQLAAAWAEHRARWALPHHRRRSSRWQRWPAETPLAVGDSSAEHNVAMCQLTRRAVPDADELVLFDAGTLAATAGESRQAASARNP</sequence>
<feature type="compositionally biased region" description="Gly residues" evidence="1">
    <location>
        <begin position="240"/>
        <end position="251"/>
    </location>
</feature>
<dbReference type="OrthoDB" id="3790350at2"/>
<dbReference type="RefSeq" id="WP_119952055.1">
    <property type="nucleotide sequence ID" value="NZ_QZEZ01000014.1"/>
</dbReference>
<proteinExistence type="predicted"/>
<evidence type="ECO:0000256" key="1">
    <source>
        <dbReference type="SAM" id="MobiDB-lite"/>
    </source>
</evidence>
<feature type="region of interest" description="Disordered" evidence="1">
    <location>
        <begin position="511"/>
        <end position="562"/>
    </location>
</feature>
<dbReference type="Proteomes" id="UP000265614">
    <property type="component" value="Unassembled WGS sequence"/>
</dbReference>
<name>A0A3A3YS84_9ACTN</name>
<reference evidence="2 3" key="1">
    <citation type="submission" date="2018-09" db="EMBL/GenBank/DDBJ databases">
        <title>YIM 75000 draft genome.</title>
        <authorList>
            <person name="Tang S."/>
            <person name="Feng Y."/>
        </authorList>
    </citation>
    <scope>NUCLEOTIDE SEQUENCE [LARGE SCALE GENOMIC DNA]</scope>
    <source>
        <strain evidence="2 3">YIM 75000</strain>
    </source>
</reference>
<feature type="region of interest" description="Disordered" evidence="1">
    <location>
        <begin position="688"/>
        <end position="708"/>
    </location>
</feature>
<gene>
    <name evidence="2" type="ORF">D5H78_18820</name>
</gene>
<organism evidence="2 3">
    <name type="scientific">Vallicoccus soli</name>
    <dbReference type="NCBI Taxonomy" id="2339232"/>
    <lineage>
        <taxon>Bacteria</taxon>
        <taxon>Bacillati</taxon>
        <taxon>Actinomycetota</taxon>
        <taxon>Actinomycetes</taxon>
        <taxon>Motilibacterales</taxon>
        <taxon>Vallicoccaceae</taxon>
        <taxon>Vallicoccus</taxon>
    </lineage>
</organism>
<feature type="region of interest" description="Disordered" evidence="1">
    <location>
        <begin position="202"/>
        <end position="260"/>
    </location>
</feature>
<dbReference type="AlphaFoldDB" id="A0A3A3YS84"/>
<comment type="caution">
    <text evidence="2">The sequence shown here is derived from an EMBL/GenBank/DDBJ whole genome shotgun (WGS) entry which is preliminary data.</text>
</comment>